<dbReference type="Proteomes" id="UP000823963">
    <property type="component" value="Unassembled WGS sequence"/>
</dbReference>
<evidence type="ECO:0000256" key="12">
    <source>
        <dbReference type="ARBA" id="ARBA00023157"/>
    </source>
</evidence>
<keyword evidence="13" id="KW-0325">Glycoprotein</keyword>
<dbReference type="InterPro" id="IPR003406">
    <property type="entry name" value="Glyco_trans_14"/>
</dbReference>
<keyword evidence="11" id="KW-0472">Membrane</keyword>
<evidence type="ECO:0000256" key="10">
    <source>
        <dbReference type="ARBA" id="ARBA00023034"/>
    </source>
</evidence>
<evidence type="ECO:0000256" key="13">
    <source>
        <dbReference type="ARBA" id="ARBA00023180"/>
    </source>
</evidence>
<keyword evidence="5" id="KW-0812">Transmembrane</keyword>
<dbReference type="GO" id="GO:0050650">
    <property type="term" value="P:chondroitin sulfate proteoglycan biosynthetic process"/>
    <property type="evidence" value="ECO:0007669"/>
    <property type="project" value="TreeGrafter"/>
</dbReference>
<organism evidence="15 16">
    <name type="scientific">Candidatus Ligilactobacillus excrementigallinarum</name>
    <dbReference type="NCBI Taxonomy" id="2838641"/>
    <lineage>
        <taxon>Bacteria</taxon>
        <taxon>Bacillati</taxon>
        <taxon>Bacillota</taxon>
        <taxon>Bacilli</taxon>
        <taxon>Lactobacillales</taxon>
        <taxon>Lactobacillaceae</taxon>
        <taxon>Ligilactobacillus</taxon>
    </lineage>
</organism>
<keyword evidence="6" id="KW-0479">Metal-binding</keyword>
<dbReference type="PANTHER" id="PTHR46025:SF3">
    <property type="entry name" value="XYLOSYLTRANSFERASE OXT"/>
    <property type="match status" value="1"/>
</dbReference>
<dbReference type="GO" id="GO:0015012">
    <property type="term" value="P:heparan sulfate proteoglycan biosynthetic process"/>
    <property type="evidence" value="ECO:0007669"/>
    <property type="project" value="TreeGrafter"/>
</dbReference>
<dbReference type="GO" id="GO:0046872">
    <property type="term" value="F:metal ion binding"/>
    <property type="evidence" value="ECO:0007669"/>
    <property type="project" value="UniProtKB-KW"/>
</dbReference>
<evidence type="ECO:0000256" key="9">
    <source>
        <dbReference type="ARBA" id="ARBA00022989"/>
    </source>
</evidence>
<dbReference type="Pfam" id="PF02485">
    <property type="entry name" value="Branch"/>
    <property type="match status" value="1"/>
</dbReference>
<reference evidence="15" key="1">
    <citation type="journal article" date="2021" name="PeerJ">
        <title>Extensive microbial diversity within the chicken gut microbiome revealed by metagenomics and culture.</title>
        <authorList>
            <person name="Gilroy R."/>
            <person name="Ravi A."/>
            <person name="Getino M."/>
            <person name="Pursley I."/>
            <person name="Horton D.L."/>
            <person name="Alikhan N.F."/>
            <person name="Baker D."/>
            <person name="Gharbi K."/>
            <person name="Hall N."/>
            <person name="Watson M."/>
            <person name="Adriaenssens E.M."/>
            <person name="Foster-Nyarko E."/>
            <person name="Jarju S."/>
            <person name="Secka A."/>
            <person name="Antonio M."/>
            <person name="Oren A."/>
            <person name="Chaudhuri R.R."/>
            <person name="La Ragione R."/>
            <person name="Hildebrand F."/>
            <person name="Pallen M.J."/>
        </authorList>
    </citation>
    <scope>NUCLEOTIDE SEQUENCE</scope>
    <source>
        <strain evidence="15">6627</strain>
    </source>
</reference>
<dbReference type="GO" id="GO:0030158">
    <property type="term" value="F:protein xylosyltransferase activity"/>
    <property type="evidence" value="ECO:0007669"/>
    <property type="project" value="InterPro"/>
</dbReference>
<evidence type="ECO:0000256" key="11">
    <source>
        <dbReference type="ARBA" id="ARBA00023136"/>
    </source>
</evidence>
<dbReference type="InterPro" id="IPR043538">
    <property type="entry name" value="XYLT"/>
</dbReference>
<keyword evidence="8" id="KW-0735">Signal-anchor</keyword>
<name>A0A9D2A9J4_9LACO</name>
<evidence type="ECO:0000313" key="15">
    <source>
        <dbReference type="EMBL" id="HIX01614.1"/>
    </source>
</evidence>
<evidence type="ECO:0000256" key="8">
    <source>
        <dbReference type="ARBA" id="ARBA00022968"/>
    </source>
</evidence>
<dbReference type="PANTHER" id="PTHR46025">
    <property type="entry name" value="XYLOSYLTRANSFERASE OXT"/>
    <property type="match status" value="1"/>
</dbReference>
<keyword evidence="7" id="KW-0256">Endoplasmic reticulum</keyword>
<dbReference type="AlphaFoldDB" id="A0A9D2A9J4"/>
<evidence type="ECO:0000256" key="7">
    <source>
        <dbReference type="ARBA" id="ARBA00022824"/>
    </source>
</evidence>
<keyword evidence="12" id="KW-1015">Disulfide bond</keyword>
<keyword evidence="4" id="KW-0808">Transferase</keyword>
<evidence type="ECO:0000313" key="16">
    <source>
        <dbReference type="Proteomes" id="UP000823963"/>
    </source>
</evidence>
<reference evidence="15" key="2">
    <citation type="submission" date="2021-04" db="EMBL/GenBank/DDBJ databases">
        <authorList>
            <person name="Gilroy R."/>
        </authorList>
    </citation>
    <scope>NUCLEOTIDE SEQUENCE</scope>
    <source>
        <strain evidence="15">6627</strain>
    </source>
</reference>
<protein>
    <recommendedName>
        <fullName evidence="14">Peptide O-xylosyltransferase</fullName>
    </recommendedName>
</protein>
<keyword evidence="3" id="KW-0328">Glycosyltransferase</keyword>
<keyword evidence="9" id="KW-1133">Transmembrane helix</keyword>
<accession>A0A9D2A9J4</accession>
<keyword evidence="10" id="KW-0333">Golgi apparatus</keyword>
<proteinExistence type="predicted"/>
<evidence type="ECO:0000256" key="4">
    <source>
        <dbReference type="ARBA" id="ARBA00022679"/>
    </source>
</evidence>
<dbReference type="GO" id="GO:0016020">
    <property type="term" value="C:membrane"/>
    <property type="evidence" value="ECO:0007669"/>
    <property type="project" value="InterPro"/>
</dbReference>
<evidence type="ECO:0000256" key="14">
    <source>
        <dbReference type="ARBA" id="ARBA00042865"/>
    </source>
</evidence>
<gene>
    <name evidence="15" type="ORF">H9861_02545</name>
</gene>
<evidence type="ECO:0000256" key="5">
    <source>
        <dbReference type="ARBA" id="ARBA00022692"/>
    </source>
</evidence>
<sequence length="292" mass="34962">MQAVLILAHKNFDHVARLAQLMQRKFEIYIHFDTKMELSASEKAWLDEHHIHYIQEIDVHWGSWSIGQAARRLMELAMENPEITHVHLISGQDWPVMNLDEMYAFYEGNDKIYCRYEKAADKKLAGEMTLWWQQYYFNYDTVNRRSVFGKFYHRALLYGQRLLHINKFKKLGITETIYHGANWCDLPRDAVEYCLTYMDQHPNFVKMLQTGCFSDEFWVQTILCNNPKFMPRITGDFHRFIKWEKQHDSFPAVLDERDYKAIVADKNAQFARKFDPQYSSELMAKLNEKYKN</sequence>
<dbReference type="EMBL" id="DXFP01000019">
    <property type="protein sequence ID" value="HIX01614.1"/>
    <property type="molecule type" value="Genomic_DNA"/>
</dbReference>
<comment type="subcellular location">
    <subcellularLocation>
        <location evidence="2">Endoplasmic reticulum membrane</location>
        <topology evidence="2">Single-pass type II membrane protein</topology>
    </subcellularLocation>
    <subcellularLocation>
        <location evidence="1">Golgi apparatus membrane</location>
        <topology evidence="1">Single-pass type II membrane protein</topology>
    </subcellularLocation>
</comment>
<comment type="caution">
    <text evidence="15">The sequence shown here is derived from an EMBL/GenBank/DDBJ whole genome shotgun (WGS) entry which is preliminary data.</text>
</comment>
<evidence type="ECO:0000256" key="2">
    <source>
        <dbReference type="ARBA" id="ARBA00004648"/>
    </source>
</evidence>
<evidence type="ECO:0000256" key="3">
    <source>
        <dbReference type="ARBA" id="ARBA00022676"/>
    </source>
</evidence>
<evidence type="ECO:0000256" key="1">
    <source>
        <dbReference type="ARBA" id="ARBA00004323"/>
    </source>
</evidence>
<evidence type="ECO:0000256" key="6">
    <source>
        <dbReference type="ARBA" id="ARBA00022723"/>
    </source>
</evidence>